<dbReference type="InterPro" id="IPR009006">
    <property type="entry name" value="Ala_racemase/Decarboxylase_C"/>
</dbReference>
<dbReference type="PRINTS" id="PR01179">
    <property type="entry name" value="ODADCRBXLASE"/>
</dbReference>
<dbReference type="RefSeq" id="WP_101516914.1">
    <property type="nucleotide sequence ID" value="NZ_PKUS01000001.1"/>
</dbReference>
<comment type="caution">
    <text evidence="7">The sequence shown here is derived from an EMBL/GenBank/DDBJ whole genome shotgun (WGS) entry which is preliminary data.</text>
</comment>
<keyword evidence="4" id="KW-0456">Lyase</keyword>
<accession>A0A2N5X7X6</accession>
<dbReference type="FunFam" id="3.20.20.10:FF:000003">
    <property type="entry name" value="Diaminopimelate decarboxylase"/>
    <property type="match status" value="1"/>
</dbReference>
<dbReference type="InterPro" id="IPR022644">
    <property type="entry name" value="De-COase2_N"/>
</dbReference>
<dbReference type="PROSITE" id="PS00878">
    <property type="entry name" value="ODR_DC_2_1"/>
    <property type="match status" value="1"/>
</dbReference>
<feature type="domain" description="Orn/DAP/Arg decarboxylase 2 N-terminal" evidence="6">
    <location>
        <begin position="29"/>
        <end position="280"/>
    </location>
</feature>
<dbReference type="GO" id="GO:0006596">
    <property type="term" value="P:polyamine biosynthetic process"/>
    <property type="evidence" value="ECO:0007669"/>
    <property type="project" value="InterPro"/>
</dbReference>
<dbReference type="InterPro" id="IPR022653">
    <property type="entry name" value="De-COase2_pyr-phos_BS"/>
</dbReference>
<dbReference type="InterPro" id="IPR002433">
    <property type="entry name" value="Orn_de-COase"/>
</dbReference>
<dbReference type="PANTHER" id="PTHR43727">
    <property type="entry name" value="DIAMINOPIMELATE DECARBOXYLASE"/>
    <property type="match status" value="1"/>
</dbReference>
<feature type="active site" description="Proton donor" evidence="5">
    <location>
        <position position="349"/>
    </location>
</feature>
<protein>
    <submittedName>
        <fullName evidence="7">Decarboxylase</fullName>
    </submittedName>
</protein>
<feature type="modified residue" description="N6-(pyridoxal phosphate)lysine" evidence="5">
    <location>
        <position position="53"/>
    </location>
</feature>
<dbReference type="InterPro" id="IPR000183">
    <property type="entry name" value="Orn/DAP/Arg_de-COase"/>
</dbReference>
<evidence type="ECO:0000256" key="1">
    <source>
        <dbReference type="ARBA" id="ARBA00001933"/>
    </source>
</evidence>
<organism evidence="7 8">
    <name type="scientific">Pseudohalioglobus lutimaris</name>
    <dbReference type="NCBI Taxonomy" id="1737061"/>
    <lineage>
        <taxon>Bacteria</taxon>
        <taxon>Pseudomonadati</taxon>
        <taxon>Pseudomonadota</taxon>
        <taxon>Gammaproteobacteria</taxon>
        <taxon>Cellvibrionales</taxon>
        <taxon>Halieaceae</taxon>
        <taxon>Pseudohalioglobus</taxon>
    </lineage>
</organism>
<dbReference type="Pfam" id="PF02784">
    <property type="entry name" value="Orn_Arg_deC_N"/>
    <property type="match status" value="1"/>
</dbReference>
<keyword evidence="2" id="KW-0210">Decarboxylase</keyword>
<dbReference type="EMBL" id="PKUS01000001">
    <property type="protein sequence ID" value="PLW70595.1"/>
    <property type="molecule type" value="Genomic_DNA"/>
</dbReference>
<evidence type="ECO:0000256" key="3">
    <source>
        <dbReference type="ARBA" id="ARBA00022898"/>
    </source>
</evidence>
<reference evidence="7 8" key="1">
    <citation type="submission" date="2018-01" db="EMBL/GenBank/DDBJ databases">
        <title>The draft genome sequence of Halioglobus lutimaris HF004.</title>
        <authorList>
            <person name="Du Z.-J."/>
            <person name="Shi M.-J."/>
        </authorList>
    </citation>
    <scope>NUCLEOTIDE SEQUENCE [LARGE SCALE GENOMIC DNA]</scope>
    <source>
        <strain evidence="7 8">HF004</strain>
    </source>
</reference>
<dbReference type="SUPFAM" id="SSF51419">
    <property type="entry name" value="PLP-binding barrel"/>
    <property type="match status" value="1"/>
</dbReference>
<proteinExistence type="predicted"/>
<keyword evidence="3 5" id="KW-0663">Pyridoxal phosphate</keyword>
<dbReference type="PANTHER" id="PTHR43727:SF2">
    <property type="entry name" value="GROUP IV DECARBOXYLASE"/>
    <property type="match status" value="1"/>
</dbReference>
<evidence type="ECO:0000313" key="8">
    <source>
        <dbReference type="Proteomes" id="UP000235005"/>
    </source>
</evidence>
<dbReference type="Proteomes" id="UP000235005">
    <property type="component" value="Unassembled WGS sequence"/>
</dbReference>
<keyword evidence="8" id="KW-1185">Reference proteome</keyword>
<dbReference type="SUPFAM" id="SSF50621">
    <property type="entry name" value="Alanine racemase C-terminal domain-like"/>
    <property type="match status" value="1"/>
</dbReference>
<dbReference type="GO" id="GO:0009089">
    <property type="term" value="P:lysine biosynthetic process via diaminopimelate"/>
    <property type="evidence" value="ECO:0007669"/>
    <property type="project" value="TreeGrafter"/>
</dbReference>
<dbReference type="InterPro" id="IPR029066">
    <property type="entry name" value="PLP-binding_barrel"/>
</dbReference>
<dbReference type="GO" id="GO:0008836">
    <property type="term" value="F:diaminopimelate decarboxylase activity"/>
    <property type="evidence" value="ECO:0007669"/>
    <property type="project" value="TreeGrafter"/>
</dbReference>
<comment type="cofactor">
    <cofactor evidence="1 5">
        <name>pyridoxal 5'-phosphate</name>
        <dbReference type="ChEBI" id="CHEBI:597326"/>
    </cofactor>
</comment>
<evidence type="ECO:0000256" key="4">
    <source>
        <dbReference type="ARBA" id="ARBA00023239"/>
    </source>
</evidence>
<evidence type="ECO:0000259" key="6">
    <source>
        <dbReference type="Pfam" id="PF02784"/>
    </source>
</evidence>
<evidence type="ECO:0000256" key="2">
    <source>
        <dbReference type="ARBA" id="ARBA00022793"/>
    </source>
</evidence>
<dbReference type="Gene3D" id="3.20.20.10">
    <property type="entry name" value="Alanine racemase"/>
    <property type="match status" value="1"/>
</dbReference>
<sequence>MPGNTEGRSTLLREAADKFGTPSYVYFADDIRQQAREVASAFKSSFVTSYAVKANPNLQVLAILQEEGLELDVSSIGEFRRGVSAGFDPAKISFTGPAKKACDIREAIEQGIGHIVCESMQQLETVNHCARALGVKQDVLVRLNPMTVPRGFGLQMGGRPSQFGVDEEVFAELYPRIAELPGICLKGLHVFSGGNSLDADIVVENFSLLADIFSRLCSALDIVPQRLVFGSGFGIPYFQGDKVLDFSAASAAISLLASNLTSSSRFSQTQLVLEMGRFLVGSHGYLLTSVVDRKHSRGTDICVCDAGFNNHLNAAGMMGAVMRRDWPFFNVSRTGIPVDREYQLVGPLCASFDVLANKANLPDTRVGDVLAVGSSGAYGFSASPMHFISHPAPRELLVELSDGKEQIRDISEAAYA</sequence>
<name>A0A2N5X7X6_9GAMM</name>
<gene>
    <name evidence="7" type="ORF">C0039_00225</name>
</gene>
<dbReference type="AlphaFoldDB" id="A0A2N5X7X6"/>
<dbReference type="OrthoDB" id="9802147at2"/>
<evidence type="ECO:0000256" key="5">
    <source>
        <dbReference type="PIRSR" id="PIRSR600183-50"/>
    </source>
</evidence>
<dbReference type="Gene3D" id="2.40.37.10">
    <property type="entry name" value="Lyase, Ornithine Decarboxylase, Chain A, domain 1"/>
    <property type="match status" value="1"/>
</dbReference>
<dbReference type="PRINTS" id="PR01182">
    <property type="entry name" value="ORNDCRBXLASE"/>
</dbReference>
<evidence type="ECO:0000313" key="7">
    <source>
        <dbReference type="EMBL" id="PLW70595.1"/>
    </source>
</evidence>